<evidence type="ECO:0000256" key="6">
    <source>
        <dbReference type="ARBA" id="ARBA00022837"/>
    </source>
</evidence>
<dbReference type="Gene3D" id="3.40.720.10">
    <property type="entry name" value="Alkaline Phosphatase, subunit A"/>
    <property type="match status" value="1"/>
</dbReference>
<accession>A0AAN9B232</accession>
<feature type="chain" id="PRO_5042834298" description="Sulfatase N-terminal domain-containing protein" evidence="8">
    <location>
        <begin position="25"/>
        <end position="592"/>
    </location>
</feature>
<comment type="cofactor">
    <cofactor evidence="1">
        <name>Ca(2+)</name>
        <dbReference type="ChEBI" id="CHEBI:29108"/>
    </cofactor>
</comment>
<dbReference type="InterPro" id="IPR035874">
    <property type="entry name" value="IDS"/>
</dbReference>
<name>A0AAN9B232_9CAEN</name>
<dbReference type="SUPFAM" id="SSF53649">
    <property type="entry name" value="Alkaline phosphatase-like"/>
    <property type="match status" value="1"/>
</dbReference>
<dbReference type="InterPro" id="IPR017850">
    <property type="entry name" value="Alkaline_phosphatase_core_sf"/>
</dbReference>
<dbReference type="GO" id="GO:0004423">
    <property type="term" value="F:iduronate-2-sulfatase activity"/>
    <property type="evidence" value="ECO:0007669"/>
    <property type="project" value="InterPro"/>
</dbReference>
<keyword evidence="11" id="KW-1185">Reference proteome</keyword>
<comment type="similarity">
    <text evidence="2">Belongs to the sulfatase family.</text>
</comment>
<feature type="compositionally biased region" description="Low complexity" evidence="7">
    <location>
        <begin position="40"/>
        <end position="52"/>
    </location>
</feature>
<evidence type="ECO:0000256" key="8">
    <source>
        <dbReference type="SAM" id="SignalP"/>
    </source>
</evidence>
<keyword evidence="4 8" id="KW-0732">Signal</keyword>
<dbReference type="InterPro" id="IPR000917">
    <property type="entry name" value="Sulfatase_N"/>
</dbReference>
<dbReference type="InterPro" id="IPR024607">
    <property type="entry name" value="Sulfatase_CS"/>
</dbReference>
<evidence type="ECO:0000256" key="7">
    <source>
        <dbReference type="SAM" id="MobiDB-lite"/>
    </source>
</evidence>
<reference evidence="10 11" key="1">
    <citation type="submission" date="2024-02" db="EMBL/GenBank/DDBJ databases">
        <title>Chromosome-scale genome assembly of the rough periwinkle Littorina saxatilis.</title>
        <authorList>
            <person name="De Jode A."/>
            <person name="Faria R."/>
            <person name="Formenti G."/>
            <person name="Sims Y."/>
            <person name="Smith T.P."/>
            <person name="Tracey A."/>
            <person name="Wood J.M.D."/>
            <person name="Zagrodzka Z.B."/>
            <person name="Johannesson K."/>
            <person name="Butlin R.K."/>
            <person name="Leder E.H."/>
        </authorList>
    </citation>
    <scope>NUCLEOTIDE SEQUENCE [LARGE SCALE GENOMIC DNA]</scope>
    <source>
        <strain evidence="10">Snail1</strain>
        <tissue evidence="10">Muscle</tissue>
    </source>
</reference>
<organism evidence="10 11">
    <name type="scientific">Littorina saxatilis</name>
    <dbReference type="NCBI Taxonomy" id="31220"/>
    <lineage>
        <taxon>Eukaryota</taxon>
        <taxon>Metazoa</taxon>
        <taxon>Spiralia</taxon>
        <taxon>Lophotrochozoa</taxon>
        <taxon>Mollusca</taxon>
        <taxon>Gastropoda</taxon>
        <taxon>Caenogastropoda</taxon>
        <taxon>Littorinimorpha</taxon>
        <taxon>Littorinoidea</taxon>
        <taxon>Littorinidae</taxon>
        <taxon>Littorina</taxon>
    </lineage>
</organism>
<evidence type="ECO:0000313" key="10">
    <source>
        <dbReference type="EMBL" id="KAK7097483.1"/>
    </source>
</evidence>
<dbReference type="GO" id="GO:0046872">
    <property type="term" value="F:metal ion binding"/>
    <property type="evidence" value="ECO:0007669"/>
    <property type="project" value="UniProtKB-KW"/>
</dbReference>
<evidence type="ECO:0000259" key="9">
    <source>
        <dbReference type="Pfam" id="PF00884"/>
    </source>
</evidence>
<evidence type="ECO:0000256" key="1">
    <source>
        <dbReference type="ARBA" id="ARBA00001913"/>
    </source>
</evidence>
<sequence length="592" mass="66771">MIMAANQILFLFLLLLCNGCCTTALHNEPDNGSREERQIHNTPEPTHSTPPHTAKDPLSIWIKEASSSSSSPSSSLSSRPNVLFLVVDDLLPRLGCYGDQMLVTPNIDHLASKSVVFERAYAQQALCGPSRTSFLTGRRPESTRVFDLTTYWRDVAGNFTTLPQFFKQHGYFAQGIGKIFHPGNSGGNNDGDFSWSAPNYNGKQPVSYEKRHESTIQPVKETVVGKLQDTTIADFAVEWLNNRSQTSQHDRPFFLAVGFHKPHLPFLYPEEFKALYPLQNIHPAKHTDKPPNTEDVVFSGNFEFHMFKDIQNFNQTDTMDPLPLSYQLQLRQAYSAAISFTDGLVGRVLEALERNGFTNNTIISFHGDHGYHLGDNAMWGKHTNYEATTRIPMMFHIPGVTSPDSDFRYIDVLAGNLTHTAQRPTPVQPRLRTDALVEAVDLYPTLAELAGLQAPDTCPDDNLHVGTCVEGTSLVPVLRDVTSPSQSRGFSGKEAAFSQYIRKHNLYNFTVMGYSVRTARHRYAEWVEYDHDHFQANFSNVVARELYVHATDPDEYYNVEAKDEHRLTVESLSQLLRAGWRSTLQHYLLDLN</sequence>
<keyword evidence="3" id="KW-0479">Metal-binding</keyword>
<dbReference type="EMBL" id="JBAMIC010000013">
    <property type="protein sequence ID" value="KAK7097483.1"/>
    <property type="molecule type" value="Genomic_DNA"/>
</dbReference>
<feature type="region of interest" description="Disordered" evidence="7">
    <location>
        <begin position="27"/>
        <end position="55"/>
    </location>
</feature>
<dbReference type="GO" id="GO:0005737">
    <property type="term" value="C:cytoplasm"/>
    <property type="evidence" value="ECO:0007669"/>
    <property type="project" value="TreeGrafter"/>
</dbReference>
<comment type="caution">
    <text evidence="10">The sequence shown here is derived from an EMBL/GenBank/DDBJ whole genome shotgun (WGS) entry which is preliminary data.</text>
</comment>
<proteinExistence type="inferred from homology"/>
<dbReference type="PANTHER" id="PTHR45953">
    <property type="entry name" value="IDURONATE 2-SULFATASE"/>
    <property type="match status" value="1"/>
</dbReference>
<evidence type="ECO:0000256" key="3">
    <source>
        <dbReference type="ARBA" id="ARBA00022723"/>
    </source>
</evidence>
<keyword evidence="6" id="KW-0106">Calcium</keyword>
<dbReference type="Proteomes" id="UP001374579">
    <property type="component" value="Unassembled WGS sequence"/>
</dbReference>
<dbReference type="Pfam" id="PF00884">
    <property type="entry name" value="Sulfatase"/>
    <property type="match status" value="1"/>
</dbReference>
<gene>
    <name evidence="10" type="ORF">V1264_004455</name>
</gene>
<keyword evidence="5" id="KW-0378">Hydrolase</keyword>
<feature type="compositionally biased region" description="Basic and acidic residues" evidence="7">
    <location>
        <begin position="27"/>
        <end position="39"/>
    </location>
</feature>
<dbReference type="PANTHER" id="PTHR45953:SF1">
    <property type="entry name" value="IDURONATE 2-SULFATASE"/>
    <property type="match status" value="1"/>
</dbReference>
<evidence type="ECO:0000256" key="5">
    <source>
        <dbReference type="ARBA" id="ARBA00022801"/>
    </source>
</evidence>
<dbReference type="AlphaFoldDB" id="A0AAN9B232"/>
<evidence type="ECO:0000313" key="11">
    <source>
        <dbReference type="Proteomes" id="UP001374579"/>
    </source>
</evidence>
<feature type="signal peptide" evidence="8">
    <location>
        <begin position="1"/>
        <end position="24"/>
    </location>
</feature>
<dbReference type="CDD" id="cd16030">
    <property type="entry name" value="iduronate-2-sulfatase"/>
    <property type="match status" value="1"/>
</dbReference>
<evidence type="ECO:0000256" key="4">
    <source>
        <dbReference type="ARBA" id="ARBA00022729"/>
    </source>
</evidence>
<evidence type="ECO:0000256" key="2">
    <source>
        <dbReference type="ARBA" id="ARBA00008779"/>
    </source>
</evidence>
<feature type="domain" description="Sulfatase N-terminal" evidence="9">
    <location>
        <begin position="80"/>
        <end position="451"/>
    </location>
</feature>
<protein>
    <recommendedName>
        <fullName evidence="9">Sulfatase N-terminal domain-containing protein</fullName>
    </recommendedName>
</protein>
<dbReference type="PROSITE" id="PS00523">
    <property type="entry name" value="SULFATASE_1"/>
    <property type="match status" value="1"/>
</dbReference>